<dbReference type="InterPro" id="IPR042197">
    <property type="entry name" value="Apaf_helical"/>
</dbReference>
<evidence type="ECO:0000256" key="6">
    <source>
        <dbReference type="ARBA" id="ARBA00022840"/>
    </source>
</evidence>
<dbReference type="Gene3D" id="1.10.10.10">
    <property type="entry name" value="Winged helix-like DNA-binding domain superfamily/Winged helix DNA-binding domain"/>
    <property type="match status" value="1"/>
</dbReference>
<evidence type="ECO:0000313" key="11">
    <source>
        <dbReference type="EMBL" id="MPA41209.1"/>
    </source>
</evidence>
<dbReference type="InterPro" id="IPR041118">
    <property type="entry name" value="Rx_N"/>
</dbReference>
<evidence type="ECO:0000256" key="1">
    <source>
        <dbReference type="ARBA" id="ARBA00008894"/>
    </source>
</evidence>
<feature type="domain" description="NB-ARC" evidence="7">
    <location>
        <begin position="185"/>
        <end position="356"/>
    </location>
</feature>
<dbReference type="Pfam" id="PF23598">
    <property type="entry name" value="LRR_14"/>
    <property type="match status" value="1"/>
</dbReference>
<dbReference type="SUPFAM" id="SSF52540">
    <property type="entry name" value="P-loop containing nucleoside triphosphate hydrolases"/>
    <property type="match status" value="1"/>
</dbReference>
<dbReference type="PANTHER" id="PTHR23155:SF1052">
    <property type="entry name" value="DISEASE RESISTANCE PROTEIN RPM1"/>
    <property type="match status" value="1"/>
</dbReference>
<organism evidence="11">
    <name type="scientific">Davidia involucrata</name>
    <name type="common">Dove tree</name>
    <dbReference type="NCBI Taxonomy" id="16924"/>
    <lineage>
        <taxon>Eukaryota</taxon>
        <taxon>Viridiplantae</taxon>
        <taxon>Streptophyta</taxon>
        <taxon>Embryophyta</taxon>
        <taxon>Tracheophyta</taxon>
        <taxon>Spermatophyta</taxon>
        <taxon>Magnoliopsida</taxon>
        <taxon>eudicotyledons</taxon>
        <taxon>Gunneridae</taxon>
        <taxon>Pentapetalae</taxon>
        <taxon>asterids</taxon>
        <taxon>Cornales</taxon>
        <taxon>Nyssaceae</taxon>
        <taxon>Davidia</taxon>
    </lineage>
</organism>
<reference evidence="11" key="1">
    <citation type="submission" date="2019-08" db="EMBL/GenBank/DDBJ databases">
        <title>Reference gene set and small RNA set construction with multiple tissues from Davidia involucrata Baill.</title>
        <authorList>
            <person name="Yang H."/>
            <person name="Zhou C."/>
            <person name="Li G."/>
            <person name="Wang J."/>
            <person name="Gao P."/>
            <person name="Wang M."/>
            <person name="Wang R."/>
            <person name="Zhao Y."/>
        </authorList>
    </citation>
    <scope>NUCLEOTIDE SEQUENCE</scope>
    <source>
        <tissue evidence="11">Mixed with DoveR01_LX</tissue>
    </source>
</reference>
<dbReference type="Gene3D" id="3.40.50.300">
    <property type="entry name" value="P-loop containing nucleotide triphosphate hydrolases"/>
    <property type="match status" value="1"/>
</dbReference>
<feature type="domain" description="Disease resistance R13L4/SHOC-2-like LRR" evidence="10">
    <location>
        <begin position="558"/>
        <end position="886"/>
    </location>
</feature>
<keyword evidence="5" id="KW-0611">Plant defense</keyword>
<dbReference type="Pfam" id="PF00931">
    <property type="entry name" value="NB-ARC"/>
    <property type="match status" value="1"/>
</dbReference>
<protein>
    <submittedName>
        <fullName evidence="11">Putative disease resistance protein RPM1</fullName>
    </submittedName>
</protein>
<dbReference type="GO" id="GO:0005524">
    <property type="term" value="F:ATP binding"/>
    <property type="evidence" value="ECO:0007669"/>
    <property type="project" value="UniProtKB-KW"/>
</dbReference>
<keyword evidence="2" id="KW-0433">Leucine-rich repeat</keyword>
<evidence type="ECO:0000256" key="4">
    <source>
        <dbReference type="ARBA" id="ARBA00022741"/>
    </source>
</evidence>
<dbReference type="Pfam" id="PF18052">
    <property type="entry name" value="Rx_N"/>
    <property type="match status" value="1"/>
</dbReference>
<sequence length="938" mass="108434">MAEIAVGFVIDKLIPLFVEEAKLLKDVRKEVDSIKAELEIIQPILRNADERADEEETDPKLRAELEMLRAWVKQVRQVAYRIEDVIENYILHLAQHPQPQQPRCTNFIHRFACLGGKLKPRHEIASEIQDINTSLEQMKKRYGSYGFNVLESLSSVHASTSTDGTRYDPRLVSLYQEEDEIVGIESSRDELIGWLVGETSKRVVISLVGMGGLGKTTLAKKVYDNQTTQYDCHAWITVSQSYQKGELLRTMIKQFYQSTKESLPQGMEEMSLTHKLREYLQQKRYLVVFDDVWEKEFWEFIKDCLPDDKKGSRVIITTRNYNTALFFKTSSIDRILKLQPLSEEKAWQLFCKKAFLSDCEGDCPSELEELSRDIVRKCEGLPLAIVAIGGLLSTKEKVLSQWQKLHASLGSRLHLTSITKILSLSYHDLPYHLKSCFLYFGMIPEDYSIRCVRLIRLWIAENFVKEDKDMTLEDVAEEYLTELIQRNLVQASWVDFDRKVRSCRVHDLMREIILRKSQELRFCQVLAHGDSSCDGQTRRLSIHSNTGIVSESISDLRIRSLFLFGVDEFPESLLHMFIASFKLLKILDFEDASLDCLPEEVGNLLHLRYLSVRNTRVKMLPKSIEKLHNLQTLDLKNSLVQELPIQINKLYKLRHLLAYNFDATTELNVNSTRGVKIHEGFRCLEDLQKLCFVEGNHGVSLIRELRYLWQLRRLGITKLTRDKGSALCASVEEMQHLESLSVSALTRDEIIDIQHISSPPQLLRRLYLKGRLEKLPTWISSLQHLVRIRLSWSGMTDDPLKVLQLLPNLLELGLQQAYDGEQLHFEAGGFQKLKVLSLEELNRLSLVIIDKKALPLLEQLRIGPIPQLKEMPAGIHHLQNLTTLQFIDMRNEFRDRVLPDKGGQEYWIIEHIPLVQFCVLRGAIFYATHTLMRQIPTL</sequence>
<evidence type="ECO:0000259" key="7">
    <source>
        <dbReference type="Pfam" id="PF00931"/>
    </source>
</evidence>
<dbReference type="Gene3D" id="1.20.5.4130">
    <property type="match status" value="1"/>
</dbReference>
<keyword evidence="6" id="KW-0067">ATP-binding</keyword>
<dbReference type="PANTHER" id="PTHR23155">
    <property type="entry name" value="DISEASE RESISTANCE PROTEIN RP"/>
    <property type="match status" value="1"/>
</dbReference>
<dbReference type="Gene3D" id="3.80.10.10">
    <property type="entry name" value="Ribonuclease Inhibitor"/>
    <property type="match status" value="1"/>
</dbReference>
<accession>A0A5B6ZB38</accession>
<feature type="domain" description="Disease resistance protein winged helix" evidence="9">
    <location>
        <begin position="443"/>
        <end position="513"/>
    </location>
</feature>
<dbReference type="Pfam" id="PF23559">
    <property type="entry name" value="WHD_DRP"/>
    <property type="match status" value="1"/>
</dbReference>
<dbReference type="InterPro" id="IPR002182">
    <property type="entry name" value="NB-ARC"/>
</dbReference>
<dbReference type="InterPro" id="IPR038005">
    <property type="entry name" value="RX-like_CC"/>
</dbReference>
<dbReference type="InterPro" id="IPR032675">
    <property type="entry name" value="LRR_dom_sf"/>
</dbReference>
<dbReference type="InterPro" id="IPR058922">
    <property type="entry name" value="WHD_DRP"/>
</dbReference>
<dbReference type="GO" id="GO:0098542">
    <property type="term" value="P:defense response to other organism"/>
    <property type="evidence" value="ECO:0007669"/>
    <property type="project" value="TreeGrafter"/>
</dbReference>
<dbReference type="SUPFAM" id="SSF52058">
    <property type="entry name" value="L domain-like"/>
    <property type="match status" value="1"/>
</dbReference>
<dbReference type="FunFam" id="3.40.50.300:FF:001091">
    <property type="entry name" value="Probable disease resistance protein At1g61300"/>
    <property type="match status" value="1"/>
</dbReference>
<dbReference type="PRINTS" id="PR00364">
    <property type="entry name" value="DISEASERSIST"/>
</dbReference>
<dbReference type="CDD" id="cd14798">
    <property type="entry name" value="RX-CC_like"/>
    <property type="match status" value="1"/>
</dbReference>
<evidence type="ECO:0000256" key="5">
    <source>
        <dbReference type="ARBA" id="ARBA00022821"/>
    </source>
</evidence>
<evidence type="ECO:0000259" key="8">
    <source>
        <dbReference type="Pfam" id="PF18052"/>
    </source>
</evidence>
<evidence type="ECO:0000259" key="10">
    <source>
        <dbReference type="Pfam" id="PF23598"/>
    </source>
</evidence>
<gene>
    <name evidence="11" type="ORF">Din_010650</name>
</gene>
<dbReference type="AlphaFoldDB" id="A0A5B6ZB38"/>
<dbReference type="GO" id="GO:0051607">
    <property type="term" value="P:defense response to virus"/>
    <property type="evidence" value="ECO:0007669"/>
    <property type="project" value="UniProtKB-ARBA"/>
</dbReference>
<dbReference type="InterPro" id="IPR055414">
    <property type="entry name" value="LRR_R13L4/SHOC2-like"/>
</dbReference>
<comment type="similarity">
    <text evidence="1">Belongs to the disease resistance NB-LRR family.</text>
</comment>
<evidence type="ECO:0000259" key="9">
    <source>
        <dbReference type="Pfam" id="PF23559"/>
    </source>
</evidence>
<feature type="domain" description="Disease resistance N-terminal" evidence="8">
    <location>
        <begin position="5"/>
        <end position="100"/>
    </location>
</feature>
<dbReference type="InterPro" id="IPR036388">
    <property type="entry name" value="WH-like_DNA-bd_sf"/>
</dbReference>
<evidence type="ECO:0000256" key="2">
    <source>
        <dbReference type="ARBA" id="ARBA00022614"/>
    </source>
</evidence>
<dbReference type="EMBL" id="GHES01010650">
    <property type="protein sequence ID" value="MPA41209.1"/>
    <property type="molecule type" value="Transcribed_RNA"/>
</dbReference>
<keyword evidence="4" id="KW-0547">Nucleotide-binding</keyword>
<dbReference type="FunFam" id="1.10.10.10:FF:000322">
    <property type="entry name" value="Probable disease resistance protein At1g63360"/>
    <property type="match status" value="1"/>
</dbReference>
<keyword evidence="3" id="KW-0677">Repeat</keyword>
<evidence type="ECO:0000256" key="3">
    <source>
        <dbReference type="ARBA" id="ARBA00022737"/>
    </source>
</evidence>
<dbReference type="InterPro" id="IPR044974">
    <property type="entry name" value="Disease_R_plants"/>
</dbReference>
<dbReference type="GO" id="GO:0043531">
    <property type="term" value="F:ADP binding"/>
    <property type="evidence" value="ECO:0007669"/>
    <property type="project" value="InterPro"/>
</dbReference>
<dbReference type="InterPro" id="IPR027417">
    <property type="entry name" value="P-loop_NTPase"/>
</dbReference>
<proteinExistence type="inferred from homology"/>
<name>A0A5B6ZB38_DAVIN</name>
<dbReference type="Gene3D" id="1.10.8.430">
    <property type="entry name" value="Helical domain of apoptotic protease-activating factors"/>
    <property type="match status" value="1"/>
</dbReference>